<comment type="caution">
    <text evidence="1">The sequence shown here is derived from an EMBL/GenBank/DDBJ whole genome shotgun (WGS) entry which is preliminary data.</text>
</comment>
<name>A0A3S5CRP5_9PLAT</name>
<gene>
    <name evidence="1" type="ORF">PXEA_LOCUS36093</name>
</gene>
<dbReference type="AlphaFoldDB" id="A0A3S5CRP5"/>
<dbReference type="Proteomes" id="UP000784294">
    <property type="component" value="Unassembled WGS sequence"/>
</dbReference>
<accession>A0A3S5CRP5</accession>
<organism evidence="1 2">
    <name type="scientific">Protopolystoma xenopodis</name>
    <dbReference type="NCBI Taxonomy" id="117903"/>
    <lineage>
        <taxon>Eukaryota</taxon>
        <taxon>Metazoa</taxon>
        <taxon>Spiralia</taxon>
        <taxon>Lophotrochozoa</taxon>
        <taxon>Platyhelminthes</taxon>
        <taxon>Monogenea</taxon>
        <taxon>Polyopisthocotylea</taxon>
        <taxon>Polystomatidea</taxon>
        <taxon>Polystomatidae</taxon>
        <taxon>Protopolystoma</taxon>
    </lineage>
</organism>
<sequence length="121" mass="13283">MASQGHFQWMYVCCPLRLLVPAPDLDVARCVALSLSLSISSLLCRQRPDICLNHLRSDPTKLIKAIISIQPARGWKSSRNVMSRPVPSRPSATRSCTQTGPAIAASINPQIYTFTHLPSPT</sequence>
<keyword evidence="2" id="KW-1185">Reference proteome</keyword>
<evidence type="ECO:0000313" key="2">
    <source>
        <dbReference type="Proteomes" id="UP000784294"/>
    </source>
</evidence>
<evidence type="ECO:0000313" key="1">
    <source>
        <dbReference type="EMBL" id="VEL42653.1"/>
    </source>
</evidence>
<protein>
    <submittedName>
        <fullName evidence="1">Uncharacterized protein</fullName>
    </submittedName>
</protein>
<dbReference type="EMBL" id="CAAALY010275652">
    <property type="protein sequence ID" value="VEL42653.1"/>
    <property type="molecule type" value="Genomic_DNA"/>
</dbReference>
<proteinExistence type="predicted"/>
<reference evidence="1" key="1">
    <citation type="submission" date="2018-11" db="EMBL/GenBank/DDBJ databases">
        <authorList>
            <consortium name="Pathogen Informatics"/>
        </authorList>
    </citation>
    <scope>NUCLEOTIDE SEQUENCE</scope>
</reference>